<dbReference type="PRINTS" id="PR00813">
    <property type="entry name" value="BCTERIALGSPG"/>
</dbReference>
<evidence type="ECO:0008006" key="4">
    <source>
        <dbReference type="Google" id="ProtNLM"/>
    </source>
</evidence>
<keyword evidence="2" id="KW-0472">Membrane</keyword>
<dbReference type="SUPFAM" id="SSF54523">
    <property type="entry name" value="Pili subunits"/>
    <property type="match status" value="1"/>
</dbReference>
<organism evidence="3">
    <name type="scientific">uncultured bacterium A1Q1_fos_517</name>
    <dbReference type="NCBI Taxonomy" id="1256582"/>
    <lineage>
        <taxon>Bacteria</taxon>
        <taxon>environmental samples</taxon>
    </lineage>
</organism>
<keyword evidence="2" id="KW-0812">Transmembrane</keyword>
<feature type="transmembrane region" description="Helical" evidence="2">
    <location>
        <begin position="12"/>
        <end position="30"/>
    </location>
</feature>
<reference evidence="3" key="1">
    <citation type="submission" date="2012-09" db="EMBL/GenBank/DDBJ databases">
        <title>Metagenomic Characterization of a Microbial Community in Wastewater Detects High Levels of Antibiotic Resistance.</title>
        <authorList>
            <person name="Abrams M."/>
            <person name="Caldwell A."/>
            <person name="Vandaei E."/>
            <person name="Lee W."/>
            <person name="Perrott J."/>
            <person name="Khan S.Y."/>
            <person name="Ta J."/>
            <person name="Romero D."/>
            <person name="Nguyen V."/>
            <person name="Pourmand N."/>
            <person name="Ouverney C.C."/>
        </authorList>
    </citation>
    <scope>NUCLEOTIDE SEQUENCE</scope>
</reference>
<dbReference type="NCBIfam" id="TIGR02532">
    <property type="entry name" value="IV_pilin_GFxxxE"/>
    <property type="match status" value="1"/>
</dbReference>
<protein>
    <recommendedName>
        <fullName evidence="4">General secretion pathway protein GspG</fullName>
    </recommendedName>
</protein>
<dbReference type="InterPro" id="IPR012902">
    <property type="entry name" value="N_methyl_site"/>
</dbReference>
<dbReference type="Gene3D" id="3.30.700.10">
    <property type="entry name" value="Glycoprotein, Type 4 Pilin"/>
    <property type="match status" value="1"/>
</dbReference>
<proteinExistence type="predicted"/>
<dbReference type="Pfam" id="PF07963">
    <property type="entry name" value="N_methyl"/>
    <property type="match status" value="1"/>
</dbReference>
<dbReference type="GO" id="GO:0015627">
    <property type="term" value="C:type II protein secretion system complex"/>
    <property type="evidence" value="ECO:0007669"/>
    <property type="project" value="InterPro"/>
</dbReference>
<accession>L7VRG4</accession>
<keyword evidence="2" id="KW-1133">Transmembrane helix</keyword>
<evidence type="ECO:0000256" key="1">
    <source>
        <dbReference type="ARBA" id="ARBA00022481"/>
    </source>
</evidence>
<evidence type="ECO:0000256" key="2">
    <source>
        <dbReference type="SAM" id="Phobius"/>
    </source>
</evidence>
<dbReference type="EMBL" id="JX649876">
    <property type="protein sequence ID" value="AGC71582.1"/>
    <property type="molecule type" value="Genomic_DNA"/>
</dbReference>
<dbReference type="GO" id="GO:0015628">
    <property type="term" value="P:protein secretion by the type II secretion system"/>
    <property type="evidence" value="ECO:0007669"/>
    <property type="project" value="InterPro"/>
</dbReference>
<sequence>MKSSRGFTLTELLVVCAVLSILAGVTFPTVKYTRKRMKEIELHAQLREMRAAIDEFKRYSDAGFLAIEFGTDGYPKDLETLVEGVDVIGQIDKKARFLRRIGIDPMTGDDEWGLRSYQDEPDATSWGGENVYDVYSLSAGTGLNGIPYSQW</sequence>
<evidence type="ECO:0000313" key="3">
    <source>
        <dbReference type="EMBL" id="AGC71582.1"/>
    </source>
</evidence>
<keyword evidence="1" id="KW-0488">Methylation</keyword>
<dbReference type="InterPro" id="IPR000983">
    <property type="entry name" value="Bac_GSPG_pilin"/>
</dbReference>
<dbReference type="InterPro" id="IPR045584">
    <property type="entry name" value="Pilin-like"/>
</dbReference>
<dbReference type="AlphaFoldDB" id="L7VRG4"/>
<name>L7VRG4_9BACT</name>